<keyword evidence="5 15" id="KW-0645">Protease</keyword>
<feature type="region of interest" description="Disordered" evidence="16">
    <location>
        <begin position="457"/>
        <end position="510"/>
    </location>
</feature>
<evidence type="ECO:0000256" key="17">
    <source>
        <dbReference type="SAM" id="Phobius"/>
    </source>
</evidence>
<dbReference type="GO" id="GO:0004185">
    <property type="term" value="F:serine-type carboxypeptidase activity"/>
    <property type="evidence" value="ECO:0007669"/>
    <property type="project" value="UniProtKB-UniRule"/>
</dbReference>
<protein>
    <recommendedName>
        <fullName evidence="15">Carboxypeptidase</fullName>
        <ecNumber evidence="15">3.4.16.-</ecNumber>
    </recommendedName>
</protein>
<keyword evidence="19" id="KW-1185">Reference proteome</keyword>
<feature type="compositionally biased region" description="Acidic residues" evidence="16">
    <location>
        <begin position="633"/>
        <end position="651"/>
    </location>
</feature>
<feature type="chain" id="PRO_5034709808" description="Carboxypeptidase" evidence="15">
    <location>
        <begin position="21"/>
        <end position="663"/>
    </location>
</feature>
<dbReference type="EC" id="3.4.16.-" evidence="15"/>
<evidence type="ECO:0000256" key="9">
    <source>
        <dbReference type="ARBA" id="ARBA00022801"/>
    </source>
</evidence>
<dbReference type="GO" id="GO:0005802">
    <property type="term" value="C:trans-Golgi network"/>
    <property type="evidence" value="ECO:0007669"/>
    <property type="project" value="TreeGrafter"/>
</dbReference>
<comment type="catalytic activity">
    <reaction evidence="1">
        <text>Preferential release of a C-terminal arginine or lysine residue.</text>
        <dbReference type="EC" id="3.4.16.6"/>
    </reaction>
</comment>
<dbReference type="EMBL" id="JAEPRD010000111">
    <property type="protein sequence ID" value="KAG2198427.1"/>
    <property type="molecule type" value="Genomic_DNA"/>
</dbReference>
<keyword evidence="6 17" id="KW-0812">Transmembrane</keyword>
<feature type="region of interest" description="Disordered" evidence="16">
    <location>
        <begin position="613"/>
        <end position="663"/>
    </location>
</feature>
<dbReference type="Proteomes" id="UP000603453">
    <property type="component" value="Unassembled WGS sequence"/>
</dbReference>
<keyword evidence="9 15" id="KW-0378">Hydrolase</keyword>
<evidence type="ECO:0000256" key="2">
    <source>
        <dbReference type="ARBA" id="ARBA00004393"/>
    </source>
</evidence>
<evidence type="ECO:0000256" key="1">
    <source>
        <dbReference type="ARBA" id="ARBA00001003"/>
    </source>
</evidence>
<evidence type="ECO:0000313" key="19">
    <source>
        <dbReference type="Proteomes" id="UP000603453"/>
    </source>
</evidence>
<keyword evidence="4 15" id="KW-0121">Carboxypeptidase</keyword>
<evidence type="ECO:0000256" key="15">
    <source>
        <dbReference type="RuleBase" id="RU361156"/>
    </source>
</evidence>
<feature type="transmembrane region" description="Helical" evidence="17">
    <location>
        <begin position="520"/>
        <end position="543"/>
    </location>
</feature>
<sequence length="663" mass="75213">MRKVFFGLLALGSVAYTTLAQTAEEYKVTSLPGIDLETLNFTQYAGHIEIASETNSNIFFWMIEGEEKVEQEKLIIWLNGGPGCSSMDGLFLENGPFRVQKDLTLTINPGGWQNYATNVYVDQPVGTGFSFANTDSYMHNMNQITDEFILFIDKLFVTFPHLAKQDFYIAGESYAGTYIPYFTAKLLELNKKEKKYNVQGIAIGNGWISAQHQYDAYYDYSVANNLISPDRMPLISTHLKSCKEELKTKDTIHVSTCERILTDVIDSSTHDDENGERRCLNIYDIRSKEEPSPECGLSWPYELSDVTNYLRQPEVKKAVHAEKQILGWKECTSLVSIELHGDDSKPSYSLLPDILKEIPILLFSGEYDLICNYIGTEYLIGNMTWNGSRGFGKKTKKEDWKIDDKVVGYYTQERNLTYVLINDGSHMVPYDRPIECLDMINRFMNVGNNKVKGLKSQVGDRLPVIPTPDLPTNGTQNDEGKKEGTNEGKKESTNDGKTESDTKGDETTEGVTVDDEWSKYYSWGTTTLVIVILFALTLCCCWCRGNKRPSASALDEFGGAPQREREGVKKAGLFGYIQNFFKSNKTDERRKFRLDDNDESNELDELVIETPTLFEAEEGDSDREAQPHRFAIDDDETDDDFEDFADFDDGEALTNSKKSKRRD</sequence>
<dbReference type="PRINTS" id="PR00724">
    <property type="entry name" value="CRBOXYPTASEC"/>
</dbReference>
<dbReference type="GO" id="GO:0006508">
    <property type="term" value="P:proteolysis"/>
    <property type="evidence" value="ECO:0007669"/>
    <property type="project" value="UniProtKB-KW"/>
</dbReference>
<dbReference type="Gene3D" id="3.40.50.1820">
    <property type="entry name" value="alpha/beta hydrolase"/>
    <property type="match status" value="1"/>
</dbReference>
<evidence type="ECO:0000313" key="18">
    <source>
        <dbReference type="EMBL" id="KAG2198427.1"/>
    </source>
</evidence>
<accession>A0A8H7UY57</accession>
<evidence type="ECO:0000256" key="5">
    <source>
        <dbReference type="ARBA" id="ARBA00022670"/>
    </source>
</evidence>
<dbReference type="PANTHER" id="PTHR11802:SF190">
    <property type="entry name" value="PHEROMONE-PROCESSING CARBOXYPEPTIDASE KEX1"/>
    <property type="match status" value="1"/>
</dbReference>
<feature type="signal peptide" evidence="15">
    <location>
        <begin position="1"/>
        <end position="20"/>
    </location>
</feature>
<evidence type="ECO:0000256" key="4">
    <source>
        <dbReference type="ARBA" id="ARBA00022645"/>
    </source>
</evidence>
<evidence type="ECO:0000256" key="11">
    <source>
        <dbReference type="ARBA" id="ARBA00023034"/>
    </source>
</evidence>
<feature type="compositionally biased region" description="Basic and acidic residues" evidence="16">
    <location>
        <begin position="622"/>
        <end position="632"/>
    </location>
</feature>
<keyword evidence="12 17" id="KW-0472">Membrane</keyword>
<dbReference type="InterPro" id="IPR018202">
    <property type="entry name" value="Ser_caboxypep_ser_AS"/>
</dbReference>
<dbReference type="SUPFAM" id="SSF53474">
    <property type="entry name" value="alpha/beta-Hydrolases"/>
    <property type="match status" value="1"/>
</dbReference>
<dbReference type="PROSITE" id="PS00560">
    <property type="entry name" value="CARBOXYPEPT_SER_HIS"/>
    <property type="match status" value="1"/>
</dbReference>
<comment type="subcellular location">
    <subcellularLocation>
        <location evidence="2">Golgi apparatus</location>
        <location evidence="2">trans-Golgi network membrane</location>
        <topology evidence="2">Single-pass type I membrane protein</topology>
    </subcellularLocation>
</comment>
<name>A0A8H7UY57_9FUNG</name>
<evidence type="ECO:0000256" key="14">
    <source>
        <dbReference type="ARBA" id="ARBA00037042"/>
    </source>
</evidence>
<dbReference type="InterPro" id="IPR001563">
    <property type="entry name" value="Peptidase_S10"/>
</dbReference>
<gene>
    <name evidence="18" type="ORF">INT47_009004</name>
</gene>
<comment type="similarity">
    <text evidence="3 15">Belongs to the peptidase S10 family.</text>
</comment>
<keyword evidence="7" id="KW-0053">Apoptosis</keyword>
<reference evidence="18" key="1">
    <citation type="submission" date="2020-12" db="EMBL/GenBank/DDBJ databases">
        <title>Metabolic potential, ecology and presence of endohyphal bacteria is reflected in genomic diversity of Mucoromycotina.</title>
        <authorList>
            <person name="Muszewska A."/>
            <person name="Okrasinska A."/>
            <person name="Steczkiewicz K."/>
            <person name="Drgas O."/>
            <person name="Orlowska M."/>
            <person name="Perlinska-Lenart U."/>
            <person name="Aleksandrzak-Piekarczyk T."/>
            <person name="Szatraj K."/>
            <person name="Zielenkiewicz U."/>
            <person name="Pilsyk S."/>
            <person name="Malc E."/>
            <person name="Mieczkowski P."/>
            <person name="Kruszewska J.S."/>
            <person name="Biernat P."/>
            <person name="Pawlowska J."/>
        </authorList>
    </citation>
    <scope>NUCLEOTIDE SEQUENCE</scope>
    <source>
        <strain evidence="18">WA0000017839</strain>
    </source>
</reference>
<dbReference type="GO" id="GO:0006915">
    <property type="term" value="P:apoptotic process"/>
    <property type="evidence" value="ECO:0007669"/>
    <property type="project" value="UniProtKB-KW"/>
</dbReference>
<evidence type="ECO:0000256" key="16">
    <source>
        <dbReference type="SAM" id="MobiDB-lite"/>
    </source>
</evidence>
<dbReference type="OrthoDB" id="443318at2759"/>
<organism evidence="18 19">
    <name type="scientific">Mucor saturninus</name>
    <dbReference type="NCBI Taxonomy" id="64648"/>
    <lineage>
        <taxon>Eukaryota</taxon>
        <taxon>Fungi</taxon>
        <taxon>Fungi incertae sedis</taxon>
        <taxon>Mucoromycota</taxon>
        <taxon>Mucoromycotina</taxon>
        <taxon>Mucoromycetes</taxon>
        <taxon>Mucorales</taxon>
        <taxon>Mucorineae</taxon>
        <taxon>Mucoraceae</taxon>
        <taxon>Mucor</taxon>
    </lineage>
</organism>
<evidence type="ECO:0000256" key="3">
    <source>
        <dbReference type="ARBA" id="ARBA00009431"/>
    </source>
</evidence>
<feature type="compositionally biased region" description="Basic and acidic residues" evidence="16">
    <location>
        <begin position="478"/>
        <end position="506"/>
    </location>
</feature>
<dbReference type="FunFam" id="3.40.50.1820:FF:000121">
    <property type="entry name" value="Carboxypeptidase D"/>
    <property type="match status" value="1"/>
</dbReference>
<evidence type="ECO:0000256" key="13">
    <source>
        <dbReference type="ARBA" id="ARBA00023180"/>
    </source>
</evidence>
<evidence type="ECO:0000256" key="7">
    <source>
        <dbReference type="ARBA" id="ARBA00022703"/>
    </source>
</evidence>
<dbReference type="InterPro" id="IPR029058">
    <property type="entry name" value="AB_hydrolase_fold"/>
</dbReference>
<evidence type="ECO:0000256" key="12">
    <source>
        <dbReference type="ARBA" id="ARBA00023136"/>
    </source>
</evidence>
<comment type="function">
    <text evidence="14">Protease with a carboxypeptidase B-like function involved in the C-terminal processing of the lysine and arginine residues from protein precursors. Promotes cell fusion and is involved in the programmed cell death.</text>
</comment>
<keyword evidence="8 15" id="KW-0732">Signal</keyword>
<keyword evidence="10 17" id="KW-1133">Transmembrane helix</keyword>
<dbReference type="PROSITE" id="PS00131">
    <property type="entry name" value="CARBOXYPEPT_SER_SER"/>
    <property type="match status" value="1"/>
</dbReference>
<dbReference type="Pfam" id="PF00450">
    <property type="entry name" value="Peptidase_S10"/>
    <property type="match status" value="1"/>
</dbReference>
<comment type="caution">
    <text evidence="18">The sequence shown here is derived from an EMBL/GenBank/DDBJ whole genome shotgun (WGS) entry which is preliminary data.</text>
</comment>
<evidence type="ECO:0000256" key="8">
    <source>
        <dbReference type="ARBA" id="ARBA00022729"/>
    </source>
</evidence>
<proteinExistence type="inferred from homology"/>
<keyword evidence="13" id="KW-0325">Glycoprotein</keyword>
<evidence type="ECO:0000256" key="10">
    <source>
        <dbReference type="ARBA" id="ARBA00022989"/>
    </source>
</evidence>
<dbReference type="InterPro" id="IPR033124">
    <property type="entry name" value="Ser_caboxypep_his_AS"/>
</dbReference>
<dbReference type="AlphaFoldDB" id="A0A8H7UY57"/>
<evidence type="ECO:0000256" key="6">
    <source>
        <dbReference type="ARBA" id="ARBA00022692"/>
    </source>
</evidence>
<dbReference type="PANTHER" id="PTHR11802">
    <property type="entry name" value="SERINE PROTEASE FAMILY S10 SERINE CARBOXYPEPTIDASE"/>
    <property type="match status" value="1"/>
</dbReference>
<keyword evidence="11" id="KW-0333">Golgi apparatus</keyword>